<accession>A0A286UD32</accession>
<dbReference type="Proteomes" id="UP000217199">
    <property type="component" value="Unassembled WGS sequence"/>
</dbReference>
<reference evidence="1 2" key="1">
    <citation type="journal article" date="2017" name="Mol. Ecol.">
        <title>Comparative and population genomic landscape of Phellinus noxius: A hypervariable fungus causing root rot in trees.</title>
        <authorList>
            <person name="Chung C.L."/>
            <person name="Lee T.J."/>
            <person name="Akiba M."/>
            <person name="Lee H.H."/>
            <person name="Kuo T.H."/>
            <person name="Liu D."/>
            <person name="Ke H.M."/>
            <person name="Yokoi T."/>
            <person name="Roa M.B."/>
            <person name="Lu M.J."/>
            <person name="Chang Y.Y."/>
            <person name="Ann P.J."/>
            <person name="Tsai J.N."/>
            <person name="Chen C.Y."/>
            <person name="Tzean S.S."/>
            <person name="Ota Y."/>
            <person name="Hattori T."/>
            <person name="Sahashi N."/>
            <person name="Liou R.F."/>
            <person name="Kikuchi T."/>
            <person name="Tsai I.J."/>
        </authorList>
    </citation>
    <scope>NUCLEOTIDE SEQUENCE [LARGE SCALE GENOMIC DNA]</scope>
    <source>
        <strain evidence="1 2">FFPRI411160</strain>
    </source>
</reference>
<dbReference type="EMBL" id="NBII01000007">
    <property type="protein sequence ID" value="PAV17448.1"/>
    <property type="molecule type" value="Genomic_DNA"/>
</dbReference>
<name>A0A286UD32_9AGAM</name>
<proteinExistence type="predicted"/>
<dbReference type="AlphaFoldDB" id="A0A286UD32"/>
<organism evidence="1 2">
    <name type="scientific">Pyrrhoderma noxium</name>
    <dbReference type="NCBI Taxonomy" id="2282107"/>
    <lineage>
        <taxon>Eukaryota</taxon>
        <taxon>Fungi</taxon>
        <taxon>Dikarya</taxon>
        <taxon>Basidiomycota</taxon>
        <taxon>Agaricomycotina</taxon>
        <taxon>Agaricomycetes</taxon>
        <taxon>Hymenochaetales</taxon>
        <taxon>Hymenochaetaceae</taxon>
        <taxon>Pyrrhoderma</taxon>
    </lineage>
</organism>
<comment type="caution">
    <text evidence="1">The sequence shown here is derived from an EMBL/GenBank/DDBJ whole genome shotgun (WGS) entry which is preliminary data.</text>
</comment>
<protein>
    <submittedName>
        <fullName evidence="1">Uncharacterized protein</fullName>
    </submittedName>
</protein>
<gene>
    <name evidence="1" type="ORF">PNOK_0751200</name>
</gene>
<keyword evidence="2" id="KW-1185">Reference proteome</keyword>
<dbReference type="InParanoid" id="A0A286UD32"/>
<sequence>MVIVSYFSEAVLAVKIYNYLRGFQLIADRYGTQNLTKEDVERIHAAVKKDWGPGLTYEYPRINDLEGVKKLFNMCDKWYEEMDSTTDNVKLMRMQFGFIGGAQVTQRQPGGNQLLNRADKLIVEECKARGTFAGPDNVPQQRRETQLYDLVQTEFKSKDGNGRIRKIFVVDFVSSMVYGNMYVVKYDGSKKEERVDEDEMLNLYDARV</sequence>
<evidence type="ECO:0000313" key="2">
    <source>
        <dbReference type="Proteomes" id="UP000217199"/>
    </source>
</evidence>
<evidence type="ECO:0000313" key="1">
    <source>
        <dbReference type="EMBL" id="PAV17448.1"/>
    </source>
</evidence>